<evidence type="ECO:0000313" key="12">
    <source>
        <dbReference type="Proteomes" id="UP001185092"/>
    </source>
</evidence>
<evidence type="ECO:0000256" key="1">
    <source>
        <dbReference type="ARBA" id="ARBA00000085"/>
    </source>
</evidence>
<name>A0AAE4BRR2_9BACT</name>
<dbReference type="PROSITE" id="PS50110">
    <property type="entry name" value="RESPONSE_REGULATORY"/>
    <property type="match status" value="1"/>
</dbReference>
<dbReference type="SUPFAM" id="SSF55785">
    <property type="entry name" value="PYP-like sensor domain (PAS domain)"/>
    <property type="match status" value="5"/>
</dbReference>
<dbReference type="Pfam" id="PF08448">
    <property type="entry name" value="PAS_4"/>
    <property type="match status" value="1"/>
</dbReference>
<dbReference type="Proteomes" id="UP001185092">
    <property type="component" value="Unassembled WGS sequence"/>
</dbReference>
<keyword evidence="12" id="KW-1185">Reference proteome</keyword>
<feature type="domain" description="Response regulatory" evidence="8">
    <location>
        <begin position="20"/>
        <end position="136"/>
    </location>
</feature>
<dbReference type="PRINTS" id="PR00344">
    <property type="entry name" value="BCTRLSENSOR"/>
</dbReference>
<dbReference type="NCBIfam" id="TIGR00229">
    <property type="entry name" value="sensory_box"/>
    <property type="match status" value="2"/>
</dbReference>
<dbReference type="EMBL" id="JAVDQD010000001">
    <property type="protein sequence ID" value="MDR6237492.1"/>
    <property type="molecule type" value="Genomic_DNA"/>
</dbReference>
<gene>
    <name evidence="11" type="ORF">HNQ88_000468</name>
</gene>
<dbReference type="EC" id="2.7.13.3" evidence="2"/>
<organism evidence="11 12">
    <name type="scientific">Aureibacter tunicatorum</name>
    <dbReference type="NCBI Taxonomy" id="866807"/>
    <lineage>
        <taxon>Bacteria</taxon>
        <taxon>Pseudomonadati</taxon>
        <taxon>Bacteroidota</taxon>
        <taxon>Cytophagia</taxon>
        <taxon>Cytophagales</taxon>
        <taxon>Persicobacteraceae</taxon>
        <taxon>Aureibacter</taxon>
    </lineage>
</organism>
<dbReference type="PANTHER" id="PTHR43304">
    <property type="entry name" value="PHYTOCHROME-LIKE PROTEIN CPH1"/>
    <property type="match status" value="1"/>
</dbReference>
<dbReference type="InterPro" id="IPR011006">
    <property type="entry name" value="CheY-like_superfamily"/>
</dbReference>
<comment type="caution">
    <text evidence="11">The sequence shown here is derived from an EMBL/GenBank/DDBJ whole genome shotgun (WGS) entry which is preliminary data.</text>
</comment>
<dbReference type="InterPro" id="IPR000014">
    <property type="entry name" value="PAS"/>
</dbReference>
<proteinExistence type="predicted"/>
<evidence type="ECO:0000259" key="8">
    <source>
        <dbReference type="PROSITE" id="PS50110"/>
    </source>
</evidence>
<evidence type="ECO:0000256" key="6">
    <source>
        <dbReference type="PROSITE-ProRule" id="PRU00169"/>
    </source>
</evidence>
<dbReference type="InterPro" id="IPR052162">
    <property type="entry name" value="Sensor_kinase/Photoreceptor"/>
</dbReference>
<evidence type="ECO:0000259" key="10">
    <source>
        <dbReference type="PROSITE" id="PS50113"/>
    </source>
</evidence>
<keyword evidence="4" id="KW-0808">Transferase</keyword>
<dbReference type="Gene3D" id="3.30.450.20">
    <property type="entry name" value="PAS domain"/>
    <property type="match status" value="4"/>
</dbReference>
<protein>
    <recommendedName>
        <fullName evidence="2">histidine kinase</fullName>
        <ecNumber evidence="2">2.7.13.3</ecNumber>
    </recommendedName>
</protein>
<dbReference type="PANTHER" id="PTHR43304:SF1">
    <property type="entry name" value="PAC DOMAIN-CONTAINING PROTEIN"/>
    <property type="match status" value="1"/>
</dbReference>
<accession>A0AAE4BRR2</accession>
<dbReference type="CDD" id="cd00156">
    <property type="entry name" value="REC"/>
    <property type="match status" value="1"/>
</dbReference>
<dbReference type="CDD" id="cd00130">
    <property type="entry name" value="PAS"/>
    <property type="match status" value="2"/>
</dbReference>
<sequence length="1004" mass="116453">MLKEIEQQSLPDISLTKELNILYLGNSYDDCSLLQSILNHTPYIFKSELIYHWDKAVNLIQKKFWDMIICPYEMNQIHSLDLIRYAKKNKITTPFIIISTEQNEEHAVKAIKFGARDYILKNNLKRLIPAIEREVNTHREKKEAITKFKNFDLSLFNDNILFEYSPAMVWIKDLENNILLANIKSEEYFVRNIKEINQKSLFELAPKYAKKYYEKDLKVIKTQQPLLGVVEPFENRYGEQKWIRTDRIPQFDQMGHITQILTFCLDVTEQKLKEIEKHNFSERLQAAIETNKIGLWEIDLKKNTLNLSDEFLHNVLKIREGQFDNNLDSVLKLFFSTEDYELIKENIAGYSNKKISGLNSCYKLQLSDKKNIYVSVKSKAIDWDENGDLTKITGTITDITHQKLSEVALSDSRFKLNDVQKISNIGNWQYSTKDGNVSISKEVIKLMEMEGDNERTQYKAKHFIKNIHPQDMRLVFTAVNMSLQNGESNEIKHRIVDKNGEVKWVINSIISKKDDKTGFDVVFGAIQDISSQKKALDQLRHSEKKYRLLVEQASDGIITFDQNGNITDFNSPLVDMLDISYENVADHSIYDILEFQENIELISTLDQNSNQSMLFDHIDLITYNNNKIPVEINAKKIDVNQYQAIIRDISERIIKDQELHRSHCKNSAILKAIPDTMLIINQEGIIIDFYDSHLNPNEYIGCYATAFFDENTFDAVKKGFEKAMKQSQTIIIEFQKPNHNTDLISYYEARIRVKQDKKFLVIVRNITDKIKANNKLVEVNHDLETFMYKSSHNLKGPIASILGMVNVFKLDVEDDKSLQYISMLEESALTLNNTLEELVEVAKVKQDVNYIETISFENILNNCIKILEKKYAHENIEFQLENNQNNPLNSDAKLINKILMHILDNAIKFRSTRRSPSIFISINGNMHYTYLSIKDNGNGIIEKFHDNIFDMFFRASEKSVGSGLGLYICKQAVKRIKGQISIHKSDETGTTMLVSLPNLGKYNF</sequence>
<dbReference type="InterPro" id="IPR005467">
    <property type="entry name" value="His_kinase_dom"/>
</dbReference>
<dbReference type="Gene3D" id="1.10.287.130">
    <property type="match status" value="1"/>
</dbReference>
<comment type="catalytic activity">
    <reaction evidence="1">
        <text>ATP + protein L-histidine = ADP + protein N-phospho-L-histidine.</text>
        <dbReference type="EC" id="2.7.13.3"/>
    </reaction>
</comment>
<dbReference type="SMART" id="SM00091">
    <property type="entry name" value="PAS"/>
    <property type="match status" value="3"/>
</dbReference>
<dbReference type="InterPro" id="IPR001789">
    <property type="entry name" value="Sig_transdc_resp-reg_receiver"/>
</dbReference>
<dbReference type="InterPro" id="IPR001610">
    <property type="entry name" value="PAC"/>
</dbReference>
<dbReference type="Pfam" id="PF02518">
    <property type="entry name" value="HATPase_c"/>
    <property type="match status" value="1"/>
</dbReference>
<feature type="domain" description="Histidine kinase" evidence="7">
    <location>
        <begin position="789"/>
        <end position="1000"/>
    </location>
</feature>
<dbReference type="SUPFAM" id="SSF52172">
    <property type="entry name" value="CheY-like"/>
    <property type="match status" value="1"/>
</dbReference>
<feature type="domain" description="PAC" evidence="10">
    <location>
        <begin position="489"/>
        <end position="541"/>
    </location>
</feature>
<dbReference type="SMART" id="SM00086">
    <property type="entry name" value="PAC"/>
    <property type="match status" value="3"/>
</dbReference>
<dbReference type="InterPro" id="IPR036890">
    <property type="entry name" value="HATPase_C_sf"/>
</dbReference>
<evidence type="ECO:0000256" key="5">
    <source>
        <dbReference type="ARBA" id="ARBA00022777"/>
    </source>
</evidence>
<dbReference type="GO" id="GO:0000155">
    <property type="term" value="F:phosphorelay sensor kinase activity"/>
    <property type="evidence" value="ECO:0007669"/>
    <property type="project" value="InterPro"/>
</dbReference>
<evidence type="ECO:0000256" key="4">
    <source>
        <dbReference type="ARBA" id="ARBA00022679"/>
    </source>
</evidence>
<dbReference type="AlphaFoldDB" id="A0AAE4BRR2"/>
<dbReference type="InterPro" id="IPR000700">
    <property type="entry name" value="PAS-assoc_C"/>
</dbReference>
<keyword evidence="5" id="KW-0418">Kinase</keyword>
<dbReference type="InterPro" id="IPR036097">
    <property type="entry name" value="HisK_dim/P_sf"/>
</dbReference>
<dbReference type="InterPro" id="IPR035965">
    <property type="entry name" value="PAS-like_dom_sf"/>
</dbReference>
<reference evidence="11" key="1">
    <citation type="submission" date="2023-07" db="EMBL/GenBank/DDBJ databases">
        <title>Genomic Encyclopedia of Type Strains, Phase IV (KMG-IV): sequencing the most valuable type-strain genomes for metagenomic binning, comparative biology and taxonomic classification.</title>
        <authorList>
            <person name="Goeker M."/>
        </authorList>
    </citation>
    <scope>NUCLEOTIDE SEQUENCE</scope>
    <source>
        <strain evidence="11">DSM 26174</strain>
    </source>
</reference>
<dbReference type="Pfam" id="PF08447">
    <property type="entry name" value="PAS_3"/>
    <property type="match status" value="1"/>
</dbReference>
<dbReference type="RefSeq" id="WP_309936957.1">
    <property type="nucleotide sequence ID" value="NZ_AP025305.1"/>
</dbReference>
<evidence type="ECO:0000259" key="9">
    <source>
        <dbReference type="PROSITE" id="PS50112"/>
    </source>
</evidence>
<dbReference type="PROSITE" id="PS50109">
    <property type="entry name" value="HIS_KIN"/>
    <property type="match status" value="1"/>
</dbReference>
<dbReference type="InterPro" id="IPR013656">
    <property type="entry name" value="PAS_4"/>
</dbReference>
<dbReference type="Pfam" id="PF13426">
    <property type="entry name" value="PAS_9"/>
    <property type="match status" value="1"/>
</dbReference>
<dbReference type="InterPro" id="IPR003594">
    <property type="entry name" value="HATPase_dom"/>
</dbReference>
<dbReference type="PROSITE" id="PS50112">
    <property type="entry name" value="PAS"/>
    <property type="match status" value="1"/>
</dbReference>
<dbReference type="Gene3D" id="3.40.50.2300">
    <property type="match status" value="1"/>
</dbReference>
<dbReference type="SUPFAM" id="SSF47384">
    <property type="entry name" value="Homodimeric domain of signal transducing histidine kinase"/>
    <property type="match status" value="1"/>
</dbReference>
<keyword evidence="3" id="KW-0597">Phosphoprotein</keyword>
<evidence type="ECO:0000313" key="11">
    <source>
        <dbReference type="EMBL" id="MDR6237492.1"/>
    </source>
</evidence>
<dbReference type="Gene3D" id="3.30.565.10">
    <property type="entry name" value="Histidine kinase-like ATPase, C-terminal domain"/>
    <property type="match status" value="1"/>
</dbReference>
<dbReference type="Pfam" id="PF00072">
    <property type="entry name" value="Response_reg"/>
    <property type="match status" value="1"/>
</dbReference>
<feature type="domain" description="PAC" evidence="10">
    <location>
        <begin position="358"/>
        <end position="411"/>
    </location>
</feature>
<feature type="domain" description="PAS" evidence="9">
    <location>
        <begin position="542"/>
        <end position="612"/>
    </location>
</feature>
<dbReference type="InterPro" id="IPR013655">
    <property type="entry name" value="PAS_fold_3"/>
</dbReference>
<feature type="domain" description="PAC" evidence="10">
    <location>
        <begin position="223"/>
        <end position="279"/>
    </location>
</feature>
<dbReference type="PROSITE" id="PS50113">
    <property type="entry name" value="PAC"/>
    <property type="match status" value="3"/>
</dbReference>
<evidence type="ECO:0000259" key="7">
    <source>
        <dbReference type="PROSITE" id="PS50109"/>
    </source>
</evidence>
<dbReference type="SMART" id="SM00387">
    <property type="entry name" value="HATPase_c"/>
    <property type="match status" value="1"/>
</dbReference>
<comment type="caution">
    <text evidence="6">Lacks conserved residue(s) required for the propagation of feature annotation.</text>
</comment>
<evidence type="ECO:0000256" key="2">
    <source>
        <dbReference type="ARBA" id="ARBA00012438"/>
    </source>
</evidence>
<dbReference type="SUPFAM" id="SSF55874">
    <property type="entry name" value="ATPase domain of HSP90 chaperone/DNA topoisomerase II/histidine kinase"/>
    <property type="match status" value="1"/>
</dbReference>
<dbReference type="InterPro" id="IPR004358">
    <property type="entry name" value="Sig_transdc_His_kin-like_C"/>
</dbReference>
<evidence type="ECO:0000256" key="3">
    <source>
        <dbReference type="ARBA" id="ARBA00022553"/>
    </source>
</evidence>